<keyword evidence="2" id="KW-1185">Reference proteome</keyword>
<dbReference type="eggNOG" id="ENOG502Z7JD">
    <property type="taxonomic scope" value="Bacteria"/>
</dbReference>
<proteinExistence type="predicted"/>
<organism evidence="1 2">
    <name type="scientific">Gallaecimonas xiamenensis 3-C-1</name>
    <dbReference type="NCBI Taxonomy" id="745411"/>
    <lineage>
        <taxon>Bacteria</taxon>
        <taxon>Pseudomonadati</taxon>
        <taxon>Pseudomonadota</taxon>
        <taxon>Gammaproteobacteria</taxon>
        <taxon>Enterobacterales</taxon>
        <taxon>Gallaecimonadaceae</taxon>
        <taxon>Gallaecimonas</taxon>
    </lineage>
</organism>
<accession>K2JRB2</accession>
<dbReference type="OrthoDB" id="5900133at2"/>
<dbReference type="InterPro" id="IPR021372">
    <property type="entry name" value="DUF2989"/>
</dbReference>
<protein>
    <recommendedName>
        <fullName evidence="3">Lipoprotein</fullName>
    </recommendedName>
</protein>
<evidence type="ECO:0000313" key="1">
    <source>
        <dbReference type="EMBL" id="EKE77923.1"/>
    </source>
</evidence>
<dbReference type="PROSITE" id="PS51257">
    <property type="entry name" value="PROKAR_LIPOPROTEIN"/>
    <property type="match status" value="1"/>
</dbReference>
<dbReference type="Proteomes" id="UP000006755">
    <property type="component" value="Unassembled WGS sequence"/>
</dbReference>
<evidence type="ECO:0008006" key="3">
    <source>
        <dbReference type="Google" id="ProtNLM"/>
    </source>
</evidence>
<dbReference type="AlphaFoldDB" id="K2JRB2"/>
<dbReference type="STRING" id="745411.B3C1_00645"/>
<sequence>MKKLFCLLPLVLAGCGGDPSLSNICSDNPQLCSDLNSDGWCRRERSELIRQRYIVDQGKGTDFQYQQYLLLKDTETYSECIRIASGVIHKNQKDRQSDRGTAYINSLVALKALQAQIKNADELHLLYYRYTRFGDNRALQAFLAKEGTGAFNTLELKSMLAGHYAKTNKAKTVQLLLEGLALPREDDKVDPEIYQTLATLSQQLRHYQEAYLWSKVAADKGVNIDTGALEMLLGRDQSLLDDLQDKAKAIEKAIEKNQFKTAMAILDNR</sequence>
<evidence type="ECO:0000313" key="2">
    <source>
        <dbReference type="Proteomes" id="UP000006755"/>
    </source>
</evidence>
<dbReference type="Pfam" id="PF11207">
    <property type="entry name" value="DUF2989"/>
    <property type="match status" value="1"/>
</dbReference>
<comment type="caution">
    <text evidence="1">The sequence shown here is derived from an EMBL/GenBank/DDBJ whole genome shotgun (WGS) entry which is preliminary data.</text>
</comment>
<dbReference type="RefSeq" id="WP_008482214.1">
    <property type="nucleotide sequence ID" value="NZ_AMRI01000001.1"/>
</dbReference>
<dbReference type="PATRIC" id="fig|745411.4.peg.120"/>
<dbReference type="SUPFAM" id="SSF81901">
    <property type="entry name" value="HCP-like"/>
    <property type="match status" value="1"/>
</dbReference>
<reference evidence="1 2" key="1">
    <citation type="journal article" date="2012" name="J. Bacteriol.">
        <title>Genome Sequence of Gallaecimonas xiamenensis Type Strain 3-C-1.</title>
        <authorList>
            <person name="Lai Q."/>
            <person name="Wang L."/>
            <person name="Wang W."/>
            <person name="Shao Z."/>
        </authorList>
    </citation>
    <scope>NUCLEOTIDE SEQUENCE [LARGE SCALE GENOMIC DNA]</scope>
    <source>
        <strain evidence="1 2">3-C-1</strain>
    </source>
</reference>
<dbReference type="EMBL" id="AMRI01000001">
    <property type="protein sequence ID" value="EKE77923.1"/>
    <property type="molecule type" value="Genomic_DNA"/>
</dbReference>
<name>K2JRB2_9GAMM</name>
<gene>
    <name evidence="1" type="ORF">B3C1_00645</name>
</gene>